<dbReference type="InterPro" id="IPR050272">
    <property type="entry name" value="Isochorismatase-like_hydrls"/>
</dbReference>
<keyword evidence="4" id="KW-1185">Reference proteome</keyword>
<evidence type="ECO:0000313" key="3">
    <source>
        <dbReference type="EMBL" id="KUH58724.1"/>
    </source>
</evidence>
<dbReference type="AlphaFoldDB" id="A0A117J4W7"/>
<keyword evidence="1" id="KW-0378">Hydrolase</keyword>
<reference evidence="3 4" key="1">
    <citation type="submission" date="2015-12" db="EMBL/GenBank/DDBJ databases">
        <title>Draft Genome Sequence of Olsenella scatoligenes SK9K4T; a Producer of 3-Methylindole- (skatole) and 4-Methylphenol- (p-cresol) Isolated from Pig Feces.</title>
        <authorList>
            <person name="Li X."/>
            <person name="Borg B."/>
            <person name="Canibe N."/>
        </authorList>
    </citation>
    <scope>NUCLEOTIDE SEQUENCE [LARGE SCALE GENOMIC DNA]</scope>
    <source>
        <strain evidence="3 4">SK9K4</strain>
    </source>
</reference>
<feature type="domain" description="Isochorismatase-like" evidence="2">
    <location>
        <begin position="11"/>
        <end position="184"/>
    </location>
</feature>
<dbReference type="GO" id="GO:0016787">
    <property type="term" value="F:hydrolase activity"/>
    <property type="evidence" value="ECO:0007669"/>
    <property type="project" value="UniProtKB-KW"/>
</dbReference>
<dbReference type="PANTHER" id="PTHR43540:SF6">
    <property type="entry name" value="ISOCHORISMATASE-LIKE DOMAIN-CONTAINING PROTEIN"/>
    <property type="match status" value="1"/>
</dbReference>
<proteinExistence type="predicted"/>
<dbReference type="Pfam" id="PF00857">
    <property type="entry name" value="Isochorismatase"/>
    <property type="match status" value="1"/>
</dbReference>
<dbReference type="CDD" id="cd00431">
    <property type="entry name" value="cysteine_hydrolases"/>
    <property type="match status" value="1"/>
</dbReference>
<protein>
    <submittedName>
        <fullName evidence="3">Isochorismatase</fullName>
    </submittedName>
</protein>
<dbReference type="Gene3D" id="3.40.50.850">
    <property type="entry name" value="Isochorismatase-like"/>
    <property type="match status" value="1"/>
</dbReference>
<evidence type="ECO:0000313" key="4">
    <source>
        <dbReference type="Proteomes" id="UP000054078"/>
    </source>
</evidence>
<dbReference type="STRING" id="1299998.AUL39_07100"/>
<dbReference type="RefSeq" id="WP_059054869.1">
    <property type="nucleotide sequence ID" value="NZ_JAZHSO010000024.1"/>
</dbReference>
<dbReference type="OrthoDB" id="9814140at2"/>
<evidence type="ECO:0000256" key="1">
    <source>
        <dbReference type="ARBA" id="ARBA00022801"/>
    </source>
</evidence>
<evidence type="ECO:0000259" key="2">
    <source>
        <dbReference type="Pfam" id="PF00857"/>
    </source>
</evidence>
<dbReference type="EMBL" id="LOJF01000009">
    <property type="protein sequence ID" value="KUH58724.1"/>
    <property type="molecule type" value="Genomic_DNA"/>
</dbReference>
<accession>A0A117J4W7</accession>
<dbReference type="SUPFAM" id="SSF52499">
    <property type="entry name" value="Isochorismatase-like hydrolases"/>
    <property type="match status" value="1"/>
</dbReference>
<organism evidence="3 4">
    <name type="scientific">Tractidigestivibacter scatoligenes</name>
    <name type="common">Olsenella scatoligenes</name>
    <dbReference type="NCBI Taxonomy" id="1299998"/>
    <lineage>
        <taxon>Bacteria</taxon>
        <taxon>Bacillati</taxon>
        <taxon>Actinomycetota</taxon>
        <taxon>Coriobacteriia</taxon>
        <taxon>Coriobacteriales</taxon>
        <taxon>Atopobiaceae</taxon>
        <taxon>Tractidigestivibacter</taxon>
    </lineage>
</organism>
<comment type="caution">
    <text evidence="3">The sequence shown here is derived from an EMBL/GenBank/DDBJ whole genome shotgun (WGS) entry which is preliminary data.</text>
</comment>
<dbReference type="InterPro" id="IPR000868">
    <property type="entry name" value="Isochorismatase-like_dom"/>
</dbReference>
<sequence length="195" mass="22098">MGKDAERRSNSALLVVDMLRDFTDPNGLVFYPQNREILPKVKRVIDACRDAGILVIFLKHFNRVGKVDEKASSMRPNCIEGTWGDEIDPMLEVDPARDYVIKKRRYSGFFGTDLDLVLRENNVHNVIVVGTKTNCCIRATVTDAFYLDYKPIVVSECVATDSDVVNQVHLEDIRKYLGDVIGMDELFARIKEGVL</sequence>
<name>A0A117J4W7_TRASO</name>
<dbReference type="Proteomes" id="UP000054078">
    <property type="component" value="Unassembled WGS sequence"/>
</dbReference>
<dbReference type="PANTHER" id="PTHR43540">
    <property type="entry name" value="PEROXYUREIDOACRYLATE/UREIDOACRYLATE AMIDOHYDROLASE-RELATED"/>
    <property type="match status" value="1"/>
</dbReference>
<dbReference type="InterPro" id="IPR036380">
    <property type="entry name" value="Isochorismatase-like_sf"/>
</dbReference>
<gene>
    <name evidence="3" type="ORF">AUL39_07100</name>
</gene>